<evidence type="ECO:0000313" key="5">
    <source>
        <dbReference type="Proteomes" id="UP000249134"/>
    </source>
</evidence>
<dbReference type="Gene3D" id="3.40.309.10">
    <property type="entry name" value="Aldehyde Dehydrogenase, Chain A, domain 2"/>
    <property type="match status" value="1"/>
</dbReference>
<dbReference type="InterPro" id="IPR015590">
    <property type="entry name" value="Aldehyde_DH_dom"/>
</dbReference>
<dbReference type="InterPro" id="IPR016163">
    <property type="entry name" value="Ald_DH_C"/>
</dbReference>
<name>A0A2X4Z0M7_LEDLE</name>
<dbReference type="EC" id="1.2.1.5" evidence="4"/>
<dbReference type="InterPro" id="IPR016162">
    <property type="entry name" value="Ald_DH_N"/>
</dbReference>
<dbReference type="STRING" id="1348624.GCA_001591545_00361"/>
<accession>A0A2X4Z0M7</accession>
<keyword evidence="5" id="KW-1185">Reference proteome</keyword>
<dbReference type="Gene3D" id="3.40.605.10">
    <property type="entry name" value="Aldehyde Dehydrogenase, Chain A, domain 1"/>
    <property type="match status" value="1"/>
</dbReference>
<dbReference type="RefSeq" id="WP_066136673.1">
    <property type="nucleotide sequence ID" value="NZ_CBCSGM010000001.1"/>
</dbReference>
<dbReference type="PANTHER" id="PTHR42991">
    <property type="entry name" value="ALDEHYDE DEHYDROGENASE"/>
    <property type="match status" value="1"/>
</dbReference>
<dbReference type="FunFam" id="3.40.605.10:FF:000007">
    <property type="entry name" value="NAD/NADP-dependent betaine aldehyde dehydrogenase"/>
    <property type="match status" value="1"/>
</dbReference>
<evidence type="ECO:0000256" key="1">
    <source>
        <dbReference type="ARBA" id="ARBA00009986"/>
    </source>
</evidence>
<dbReference type="GO" id="GO:0008911">
    <property type="term" value="F:lactaldehyde dehydrogenase (NAD+) activity"/>
    <property type="evidence" value="ECO:0007669"/>
    <property type="project" value="TreeGrafter"/>
</dbReference>
<sequence length="476" mass="51890">MKIGLYIDGEYIKADTMYELINPYNDELIAHVSEGTTVDMRKAVVSAYQAFKKMKRTSALERANILFKAASLLHERREEFAKLITAEAGKPITASRAEVERSVQTLQFSGEAAKQSQGEYIPLGAATGGAGRDAYTVFEPIGVVGAVTPFNFPLNLTVHKVGPAIAAGNTIVVKPAEKTPLSALKLAELFTKAGLPDGALNVVPGEGKALVKVLLEDERVQKISFTGSPEVGKEIKNQAGLKRMTLELGSNSALYVDSSVKNELSNIVQKSVNGAFAYNGQVCIHTQRIYVHEEIADVFLDMFVKETEKLPFGDPLDEKTIITGMINKKSQARVLEWVKEAVDGGAELLTGGNGRESGILPTVLSNVKASDKVMCEEVFGPVVVINRVKSSEEALEQMNDSQYGLNAGVFTNNLKQSLYFAHELEVGQVLINDVPTLRFDNMPYGGVKNSGYGHEGVKYAIKEMTRMKLISLNYQF</sequence>
<evidence type="ECO:0000313" key="4">
    <source>
        <dbReference type="EMBL" id="SQI54174.1"/>
    </source>
</evidence>
<dbReference type="InterPro" id="IPR051020">
    <property type="entry name" value="ALDH-related_metabolic_enz"/>
</dbReference>
<dbReference type="KEGG" id="blen:NCTC4824_01268"/>
<dbReference type="Proteomes" id="UP000249134">
    <property type="component" value="Chromosome 1"/>
</dbReference>
<organism evidence="4 5">
    <name type="scientific">Lederbergia lenta</name>
    <name type="common">Bacillus lentus</name>
    <dbReference type="NCBI Taxonomy" id="1467"/>
    <lineage>
        <taxon>Bacteria</taxon>
        <taxon>Bacillati</taxon>
        <taxon>Bacillota</taxon>
        <taxon>Bacilli</taxon>
        <taxon>Bacillales</taxon>
        <taxon>Bacillaceae</taxon>
        <taxon>Lederbergia</taxon>
    </lineage>
</organism>
<keyword evidence="2 4" id="KW-0560">Oxidoreductase</keyword>
<dbReference type="SUPFAM" id="SSF53720">
    <property type="entry name" value="ALDH-like"/>
    <property type="match status" value="1"/>
</dbReference>
<evidence type="ECO:0000259" key="3">
    <source>
        <dbReference type="Pfam" id="PF00171"/>
    </source>
</evidence>
<dbReference type="CDD" id="cd07149">
    <property type="entry name" value="ALDH_y4uC"/>
    <property type="match status" value="1"/>
</dbReference>
<dbReference type="Pfam" id="PF00171">
    <property type="entry name" value="Aldedh"/>
    <property type="match status" value="1"/>
</dbReference>
<gene>
    <name evidence="4" type="primary">puuC</name>
    <name evidence="4" type="ORF">NCTC4824_01268</name>
</gene>
<dbReference type="InterPro" id="IPR016161">
    <property type="entry name" value="Ald_DH/histidinol_DH"/>
</dbReference>
<dbReference type="PANTHER" id="PTHR42991:SF1">
    <property type="entry name" value="ALDEHYDE DEHYDROGENASE"/>
    <property type="match status" value="1"/>
</dbReference>
<proteinExistence type="inferred from homology"/>
<dbReference type="AlphaFoldDB" id="A0A2X4Z0M7"/>
<feature type="domain" description="Aldehyde dehydrogenase" evidence="3">
    <location>
        <begin position="16"/>
        <end position="469"/>
    </location>
</feature>
<evidence type="ECO:0000256" key="2">
    <source>
        <dbReference type="ARBA" id="ARBA00023002"/>
    </source>
</evidence>
<comment type="similarity">
    <text evidence="1">Belongs to the aldehyde dehydrogenase family.</text>
</comment>
<reference evidence="4 5" key="1">
    <citation type="submission" date="2018-06" db="EMBL/GenBank/DDBJ databases">
        <authorList>
            <consortium name="Pathogen Informatics"/>
            <person name="Doyle S."/>
        </authorList>
    </citation>
    <scope>NUCLEOTIDE SEQUENCE [LARGE SCALE GENOMIC DNA]</scope>
    <source>
        <strain evidence="4 5">NCTC4824</strain>
    </source>
</reference>
<dbReference type="EMBL" id="LS483476">
    <property type="protein sequence ID" value="SQI54174.1"/>
    <property type="molecule type" value="Genomic_DNA"/>
</dbReference>
<protein>
    <submittedName>
        <fullName evidence="4">Succinic-semialdehyde dehydrogenase NAD(P)</fullName>
        <ecNumber evidence="4">1.2.1.5</ecNumber>
    </submittedName>
</protein>